<dbReference type="CDD" id="cd09911">
    <property type="entry name" value="Lin0431_like"/>
    <property type="match status" value="1"/>
</dbReference>
<evidence type="ECO:0000313" key="2">
    <source>
        <dbReference type="EMBL" id="SJZ91283.1"/>
    </source>
</evidence>
<dbReference type="Pfam" id="PF07009">
    <property type="entry name" value="NusG_II"/>
    <property type="match status" value="1"/>
</dbReference>
<dbReference type="Proteomes" id="UP000189857">
    <property type="component" value="Unassembled WGS sequence"/>
</dbReference>
<dbReference type="EMBL" id="FUXA01000012">
    <property type="protein sequence ID" value="SJZ91283.1"/>
    <property type="molecule type" value="Genomic_DNA"/>
</dbReference>
<dbReference type="OrthoDB" id="47603at2"/>
<dbReference type="Gene3D" id="2.60.320.10">
    <property type="entry name" value="N-utilization substance G protein NusG, insert domain"/>
    <property type="match status" value="1"/>
</dbReference>
<keyword evidence="1" id="KW-1133">Transmembrane helix</keyword>
<dbReference type="InterPro" id="IPR038690">
    <property type="entry name" value="NusG_2_sf"/>
</dbReference>
<keyword evidence="1" id="KW-0472">Membrane</keyword>
<reference evidence="2 3" key="1">
    <citation type="submission" date="2017-02" db="EMBL/GenBank/DDBJ databases">
        <authorList>
            <person name="Peterson S.W."/>
        </authorList>
    </citation>
    <scope>NUCLEOTIDE SEQUENCE [LARGE SCALE GENOMIC DNA]</scope>
    <source>
        <strain evidence="2 3">ATCC 17233</strain>
    </source>
</reference>
<sequence>MKKKLITKGDVILMISAVLFGVILLIMMRSFMHKGKRIKVSIDGKVVLVASLEEDKEYSFDGYNGGFNTVVVKNNKAYIKEADCPDRLCVKQGKISKTGETIICLPHRLIVEVIE</sequence>
<evidence type="ECO:0000313" key="3">
    <source>
        <dbReference type="Proteomes" id="UP000189857"/>
    </source>
</evidence>
<name>A0A1T4PIC1_9FIRM</name>
<keyword evidence="3" id="KW-1185">Reference proteome</keyword>
<feature type="transmembrane region" description="Helical" evidence="1">
    <location>
        <begin position="12"/>
        <end position="32"/>
    </location>
</feature>
<accession>A0A1T4PIC1</accession>
<dbReference type="RefSeq" id="WP_078787820.1">
    <property type="nucleotide sequence ID" value="NZ_CACZYW010000010.1"/>
</dbReference>
<evidence type="ECO:0000256" key="1">
    <source>
        <dbReference type="SAM" id="Phobius"/>
    </source>
</evidence>
<proteinExistence type="predicted"/>
<dbReference type="AlphaFoldDB" id="A0A1T4PIC1"/>
<gene>
    <name evidence="2" type="ORF">SAMN02745110_02012</name>
</gene>
<organism evidence="2 3">
    <name type="scientific">Eubacterium ruminantium</name>
    <dbReference type="NCBI Taxonomy" id="42322"/>
    <lineage>
        <taxon>Bacteria</taxon>
        <taxon>Bacillati</taxon>
        <taxon>Bacillota</taxon>
        <taxon>Clostridia</taxon>
        <taxon>Eubacteriales</taxon>
        <taxon>Eubacteriaceae</taxon>
        <taxon>Eubacterium</taxon>
    </lineage>
</organism>
<keyword evidence="1" id="KW-0812">Transmembrane</keyword>
<protein>
    <submittedName>
        <fullName evidence="2">Uncharacterized protein</fullName>
    </submittedName>
</protein>